<accession>A0ABD3E1J8</accession>
<evidence type="ECO:0000313" key="3">
    <source>
        <dbReference type="Proteomes" id="UP001632038"/>
    </source>
</evidence>
<reference evidence="3" key="1">
    <citation type="journal article" date="2024" name="IScience">
        <title>Strigolactones Initiate the Formation of Haustorium-like Structures in Castilleja.</title>
        <authorList>
            <person name="Buerger M."/>
            <person name="Peterson D."/>
            <person name="Chory J."/>
        </authorList>
    </citation>
    <scope>NUCLEOTIDE SEQUENCE [LARGE SCALE GENOMIC DNA]</scope>
</reference>
<comment type="caution">
    <text evidence="2">The sequence shown here is derived from an EMBL/GenBank/DDBJ whole genome shotgun (WGS) entry which is preliminary data.</text>
</comment>
<keyword evidence="1" id="KW-0175">Coiled coil</keyword>
<evidence type="ECO:0000313" key="2">
    <source>
        <dbReference type="EMBL" id="KAL3648192.1"/>
    </source>
</evidence>
<dbReference type="Proteomes" id="UP001632038">
    <property type="component" value="Unassembled WGS sequence"/>
</dbReference>
<dbReference type="AlphaFoldDB" id="A0ABD3E1J8"/>
<keyword evidence="3" id="KW-1185">Reference proteome</keyword>
<proteinExistence type="predicted"/>
<organism evidence="2 3">
    <name type="scientific">Castilleja foliolosa</name>
    <dbReference type="NCBI Taxonomy" id="1961234"/>
    <lineage>
        <taxon>Eukaryota</taxon>
        <taxon>Viridiplantae</taxon>
        <taxon>Streptophyta</taxon>
        <taxon>Embryophyta</taxon>
        <taxon>Tracheophyta</taxon>
        <taxon>Spermatophyta</taxon>
        <taxon>Magnoliopsida</taxon>
        <taxon>eudicotyledons</taxon>
        <taxon>Gunneridae</taxon>
        <taxon>Pentapetalae</taxon>
        <taxon>asterids</taxon>
        <taxon>lamiids</taxon>
        <taxon>Lamiales</taxon>
        <taxon>Orobanchaceae</taxon>
        <taxon>Pedicularideae</taxon>
        <taxon>Castillejinae</taxon>
        <taxon>Castilleja</taxon>
    </lineage>
</organism>
<protein>
    <submittedName>
        <fullName evidence="2">Uncharacterized protein</fullName>
    </submittedName>
</protein>
<gene>
    <name evidence="2" type="ORF">CASFOL_007616</name>
</gene>
<evidence type="ECO:0000256" key="1">
    <source>
        <dbReference type="SAM" id="Coils"/>
    </source>
</evidence>
<sequence>MREMREIEERASRMSDDMISEIEELRKTVEHLQEKHLHLLLKKNIATSSYRTD</sequence>
<feature type="coiled-coil region" evidence="1">
    <location>
        <begin position="15"/>
        <end position="42"/>
    </location>
</feature>
<name>A0ABD3E1J8_9LAMI</name>
<dbReference type="EMBL" id="JAVIJP010000008">
    <property type="protein sequence ID" value="KAL3648192.1"/>
    <property type="molecule type" value="Genomic_DNA"/>
</dbReference>